<dbReference type="SUPFAM" id="SSF81336">
    <property type="entry name" value="F1F0 ATP synthase subunit A"/>
    <property type="match status" value="1"/>
</dbReference>
<evidence type="ECO:0000256" key="3">
    <source>
        <dbReference type="ARBA" id="ARBA00006810"/>
    </source>
</evidence>
<keyword evidence="11 14" id="KW-0472">Membrane</keyword>
<dbReference type="CDD" id="cd00310">
    <property type="entry name" value="ATP-synt_Fo_a_6"/>
    <property type="match status" value="1"/>
</dbReference>
<keyword evidence="12" id="KW-0066">ATP synthesis</keyword>
<dbReference type="NCBIfam" id="TIGR01131">
    <property type="entry name" value="ATP_synt_6_or_A"/>
    <property type="match status" value="1"/>
</dbReference>
<comment type="similarity">
    <text evidence="3">Belongs to the ATPase A chain family.</text>
</comment>
<evidence type="ECO:0000256" key="9">
    <source>
        <dbReference type="ARBA" id="ARBA00022989"/>
    </source>
</evidence>
<feature type="transmembrane region" description="Helical" evidence="14">
    <location>
        <begin position="257"/>
        <end position="276"/>
    </location>
</feature>
<keyword evidence="5" id="KW-0813">Transport</keyword>
<evidence type="ECO:0000256" key="4">
    <source>
        <dbReference type="ARBA" id="ARBA00011648"/>
    </source>
</evidence>
<gene>
    <name evidence="15" type="primary">atp6</name>
</gene>
<geneLocation type="mitochondrion" evidence="15"/>
<reference evidence="15" key="1">
    <citation type="journal article" date="2020" name="Mitochondrial DNA Part B Resour">
        <title>Complete mitogenome of the chlorophyte green alga Marsupiomonas sp. NIES 1824 (Pedinophyceae).</title>
        <authorList>
            <person name="Turmel M."/>
            <person name="Otis C."/>
            <person name="Lemieux C."/>
        </authorList>
    </citation>
    <scope>NUCLEOTIDE SEQUENCE</scope>
</reference>
<keyword evidence="8" id="KW-0375">Hydrogen ion transport</keyword>
<proteinExistence type="inferred from homology"/>
<keyword evidence="15" id="KW-0496">Mitochondrion</keyword>
<dbReference type="PANTHER" id="PTHR11410:SF0">
    <property type="entry name" value="ATP SYNTHASE SUBUNIT A"/>
    <property type="match status" value="1"/>
</dbReference>
<dbReference type="EMBL" id="MN782006">
    <property type="protein sequence ID" value="QIV68116.1"/>
    <property type="molecule type" value="Genomic_DNA"/>
</dbReference>
<comment type="subcellular location">
    <subcellularLocation>
        <location evidence="2">Membrane</location>
        <topology evidence="2">Multi-pass membrane protein</topology>
    </subcellularLocation>
</comment>
<organism evidence="15">
    <name type="scientific">Marsupiomonas sp. NIES 1824</name>
    <dbReference type="NCBI Taxonomy" id="1562198"/>
    <lineage>
        <taxon>Eukaryota</taxon>
        <taxon>Viridiplantae</taxon>
        <taxon>Chlorophyta</taxon>
        <taxon>core chlorophytes</taxon>
        <taxon>Pedinophyceae</taxon>
        <taxon>Marsupiomonadales</taxon>
        <taxon>Marsupiomonadaceae</taxon>
        <taxon>Marsupiomonas</taxon>
    </lineage>
</organism>
<dbReference type="InterPro" id="IPR023011">
    <property type="entry name" value="ATP_synth_F0_asu_AS"/>
</dbReference>
<evidence type="ECO:0000256" key="7">
    <source>
        <dbReference type="ARBA" id="ARBA00022692"/>
    </source>
</evidence>
<comment type="function">
    <text evidence="1">Mitochondrial membrane ATP synthase (F(1)F(0) ATP synthase or Complex V) produces ATP from ADP in the presence of a proton gradient across the membrane which is generated by electron transport complexes of the respiratory chain. F-type ATPases consist of two structural domains, F(1) - containing the extramembraneous catalytic core and F(0) - containing the membrane proton channel, linked together by a central stalk and a peripheral stalk. During catalysis, ATP synthesis in the catalytic domain of F(1) is coupled via a rotary mechanism of the central stalk subunits to proton translocation. Key component of the proton channel; it may play a direct role in the translocation of protons across the membrane.</text>
</comment>
<evidence type="ECO:0000256" key="13">
    <source>
        <dbReference type="ARBA" id="ARBA00032954"/>
    </source>
</evidence>
<keyword evidence="7 14" id="KW-0812">Transmembrane</keyword>
<evidence type="ECO:0000256" key="11">
    <source>
        <dbReference type="ARBA" id="ARBA00023136"/>
    </source>
</evidence>
<dbReference type="InterPro" id="IPR035908">
    <property type="entry name" value="F0_ATP_A_sf"/>
</dbReference>
<evidence type="ECO:0000313" key="15">
    <source>
        <dbReference type="EMBL" id="QIV68116.1"/>
    </source>
</evidence>
<dbReference type="InterPro" id="IPR045083">
    <property type="entry name" value="ATP_synth_F0_asu_bact/mt"/>
</dbReference>
<keyword evidence="10" id="KW-0406">Ion transport</keyword>
<dbReference type="PROSITE" id="PS00449">
    <property type="entry name" value="ATPASE_A"/>
    <property type="match status" value="1"/>
</dbReference>
<evidence type="ECO:0000256" key="14">
    <source>
        <dbReference type="SAM" id="Phobius"/>
    </source>
</evidence>
<evidence type="ECO:0000256" key="8">
    <source>
        <dbReference type="ARBA" id="ARBA00022781"/>
    </source>
</evidence>
<evidence type="ECO:0000256" key="10">
    <source>
        <dbReference type="ARBA" id="ARBA00023065"/>
    </source>
</evidence>
<keyword evidence="6" id="KW-0138">CF(0)</keyword>
<evidence type="ECO:0000256" key="6">
    <source>
        <dbReference type="ARBA" id="ARBA00022547"/>
    </source>
</evidence>
<dbReference type="GO" id="GO:0045259">
    <property type="term" value="C:proton-transporting ATP synthase complex"/>
    <property type="evidence" value="ECO:0007669"/>
    <property type="project" value="UniProtKB-KW"/>
</dbReference>
<comment type="subunit">
    <text evidence="4">F-type ATPases have 2 components, CF(1) - the catalytic core - and CF(0) - the membrane proton channel. CF(1) has five subunits: alpha(3), beta(3), gamma(1), delta(1), epsilon(1). CF(0) has three main subunits: a, b and c.</text>
</comment>
<accession>A0A6H0QZV2</accession>
<protein>
    <recommendedName>
        <fullName evidence="13">F-ATPase protein 6</fullName>
    </recommendedName>
</protein>
<sequence length="358" mass="41975">MVFSRTEQFQLIKMIPLTRGPLDLSVTNRLVYLVRTRRLLERCAKRTLHSRQTVVPSYGTQMFSHLESFLHGMTEDQVGKERARSFVPLVFRIFVLIVGTNRMGMIPRTFPLIVRTRYTLGREKLRKGMVGVGGTWRNPRASLWESRKGKRKVTPRRQRREKTLRRPLRWVQTERLREEKQGRSRARRRGFSRGRRLWSGRGLLRMVRFRSRRPRRFTPTSHLFFTFRRSSSLFVGLIYLSVERHGLRFFSFFCPRGIPLALTPFIVILEMISFFFRPVSLGVRLRANMTAGHLLLHTVRGFVSALLGSATLAYCRVGRRGAVILQGVFLLETRVCVLQAYVFTRLFTIYLKDAKDLH</sequence>
<dbReference type="Gene3D" id="1.20.120.220">
    <property type="entry name" value="ATP synthase, F0 complex, subunit A"/>
    <property type="match status" value="1"/>
</dbReference>
<dbReference type="InterPro" id="IPR000568">
    <property type="entry name" value="ATP_synth_F0_asu"/>
</dbReference>
<evidence type="ECO:0000256" key="2">
    <source>
        <dbReference type="ARBA" id="ARBA00004141"/>
    </source>
</evidence>
<dbReference type="GO" id="GO:0046933">
    <property type="term" value="F:proton-transporting ATP synthase activity, rotational mechanism"/>
    <property type="evidence" value="ECO:0007669"/>
    <property type="project" value="TreeGrafter"/>
</dbReference>
<evidence type="ECO:0000256" key="1">
    <source>
        <dbReference type="ARBA" id="ARBA00002070"/>
    </source>
</evidence>
<keyword evidence="9 14" id="KW-1133">Transmembrane helix</keyword>
<name>A0A6H0QZV2_9CHLO</name>
<dbReference type="PANTHER" id="PTHR11410">
    <property type="entry name" value="ATP SYNTHASE SUBUNIT A"/>
    <property type="match status" value="1"/>
</dbReference>
<dbReference type="Pfam" id="PF00119">
    <property type="entry name" value="ATP-synt_A"/>
    <property type="match status" value="1"/>
</dbReference>
<evidence type="ECO:0000256" key="5">
    <source>
        <dbReference type="ARBA" id="ARBA00022448"/>
    </source>
</evidence>
<dbReference type="AlphaFoldDB" id="A0A6H0QZV2"/>
<evidence type="ECO:0000256" key="12">
    <source>
        <dbReference type="ARBA" id="ARBA00023310"/>
    </source>
</evidence>